<accession>A0A1I7NJD7</accession>
<dbReference type="Proteomes" id="UP000199074">
    <property type="component" value="Unassembled WGS sequence"/>
</dbReference>
<feature type="compositionally biased region" description="Basic and acidic residues" evidence="1">
    <location>
        <begin position="60"/>
        <end position="75"/>
    </location>
</feature>
<reference evidence="2 3" key="1">
    <citation type="submission" date="2016-10" db="EMBL/GenBank/DDBJ databases">
        <authorList>
            <person name="de Groot N.N."/>
        </authorList>
    </citation>
    <scope>NUCLEOTIDE SEQUENCE [LARGE SCALE GENOMIC DNA]</scope>
    <source>
        <strain evidence="2 3">IPL20</strain>
    </source>
</reference>
<name>A0A1I7NJD7_9HYPH</name>
<dbReference type="STRING" id="429728.SAMN05216456_1983"/>
<organism evidence="2 3">
    <name type="scientific">Devosia crocina</name>
    <dbReference type="NCBI Taxonomy" id="429728"/>
    <lineage>
        <taxon>Bacteria</taxon>
        <taxon>Pseudomonadati</taxon>
        <taxon>Pseudomonadota</taxon>
        <taxon>Alphaproteobacteria</taxon>
        <taxon>Hyphomicrobiales</taxon>
        <taxon>Devosiaceae</taxon>
        <taxon>Devosia</taxon>
    </lineage>
</organism>
<evidence type="ECO:0000313" key="2">
    <source>
        <dbReference type="EMBL" id="SFV34753.1"/>
    </source>
</evidence>
<keyword evidence="3" id="KW-1185">Reference proteome</keyword>
<protein>
    <recommendedName>
        <fullName evidence="4">DUF2188 domain-containing protein</fullName>
    </recommendedName>
</protein>
<feature type="region of interest" description="Disordered" evidence="1">
    <location>
        <begin position="34"/>
        <end position="114"/>
    </location>
</feature>
<gene>
    <name evidence="2" type="ORF">SAMN05216456_1983</name>
</gene>
<sequence>MTEVNYEIVEHNGGFAYRVGDVFSETFATHQDARDAAQKAAQRQQLSGEDEMIQYQDSEGNWHEEIASGEERPEAEVTDELPETLEARDKNGEIIDERSVPDLDRAPIHLSTKS</sequence>
<feature type="compositionally biased region" description="Basic and acidic residues" evidence="1">
    <location>
        <begin position="85"/>
        <end position="107"/>
    </location>
</feature>
<dbReference type="EMBL" id="FPCK01000002">
    <property type="protein sequence ID" value="SFV34753.1"/>
    <property type="molecule type" value="Genomic_DNA"/>
</dbReference>
<evidence type="ECO:0000256" key="1">
    <source>
        <dbReference type="SAM" id="MobiDB-lite"/>
    </source>
</evidence>
<evidence type="ECO:0008006" key="4">
    <source>
        <dbReference type="Google" id="ProtNLM"/>
    </source>
</evidence>
<dbReference type="AlphaFoldDB" id="A0A1I7NJD7"/>
<evidence type="ECO:0000313" key="3">
    <source>
        <dbReference type="Proteomes" id="UP000199074"/>
    </source>
</evidence>
<proteinExistence type="predicted"/>